<accession>A0A084ZS43</accession>
<keyword evidence="2" id="KW-0805">Transcription regulation</keyword>
<dbReference type="PROSITE" id="PS50977">
    <property type="entry name" value="HTH_TETR_2"/>
    <property type="match status" value="1"/>
</dbReference>
<dbReference type="InterPro" id="IPR013572">
    <property type="entry name" value="Tscrpt_reg_MAATS_C"/>
</dbReference>
<dbReference type="PANTHER" id="PTHR43479">
    <property type="entry name" value="ACREF/ENVCD OPERON REPRESSOR-RELATED"/>
    <property type="match status" value="1"/>
</dbReference>
<dbReference type="SUPFAM" id="SSF46689">
    <property type="entry name" value="Homeodomain-like"/>
    <property type="match status" value="1"/>
</dbReference>
<feature type="domain" description="HTH tetR-type" evidence="6">
    <location>
        <begin position="10"/>
        <end position="70"/>
    </location>
</feature>
<keyword evidence="1" id="KW-0678">Repressor</keyword>
<dbReference type="AlphaFoldDB" id="A0A084ZS43"/>
<comment type="caution">
    <text evidence="7">The sequence shown here is derived from an EMBL/GenBank/DDBJ whole genome shotgun (WGS) entry which is preliminary data.</text>
</comment>
<evidence type="ECO:0000256" key="5">
    <source>
        <dbReference type="PROSITE-ProRule" id="PRU00335"/>
    </source>
</evidence>
<dbReference type="OrthoDB" id="5816932at2"/>
<dbReference type="PROSITE" id="PS01081">
    <property type="entry name" value="HTH_TETR_1"/>
    <property type="match status" value="1"/>
</dbReference>
<dbReference type="FunFam" id="1.10.357.10:FF:000003">
    <property type="entry name" value="HTH-type transcriptional regulator AcrR"/>
    <property type="match status" value="1"/>
</dbReference>
<sequence>MARKTKADALKTRQLLIDAAIEQFAQHGVTNTTLSDIADAAGVTRGAVYWHFSNKTELFNDMWEQQVPLRDIIKNIRTENENPLMDLREKFIFSLQYVAETPKQRALLQILYHKCEFTAEMISEEKIRDKVCCNRNALRESLSKCIRYGYLPSDINTDVIVIMLRGFFSGIIKNWLMEPGQCNLYQQAPVFVDNIMSTFTRAQYNPPVSVDSLNPYCDTVRTQG</sequence>
<dbReference type="PANTHER" id="PTHR43479:SF11">
    <property type="entry name" value="ACREF_ENVCD OPERON REPRESSOR-RELATED"/>
    <property type="match status" value="1"/>
</dbReference>
<dbReference type="RefSeq" id="WP_038160698.1">
    <property type="nucleotide sequence ID" value="NZ_JMTB01000111.1"/>
</dbReference>
<proteinExistence type="predicted"/>
<evidence type="ECO:0000313" key="7">
    <source>
        <dbReference type="EMBL" id="KFC00288.1"/>
    </source>
</evidence>
<name>A0A084ZS43_9ENTR</name>
<protein>
    <submittedName>
        <fullName evidence="7">TetR family transcriptional repressor</fullName>
    </submittedName>
</protein>
<dbReference type="InterPro" id="IPR023772">
    <property type="entry name" value="DNA-bd_HTH_TetR-type_CS"/>
</dbReference>
<dbReference type="PRINTS" id="PR00455">
    <property type="entry name" value="HTHTETR"/>
</dbReference>
<dbReference type="Pfam" id="PF00440">
    <property type="entry name" value="TetR_N"/>
    <property type="match status" value="1"/>
</dbReference>
<keyword evidence="4" id="KW-0804">Transcription</keyword>
<reference evidence="8" key="1">
    <citation type="submission" date="2014-05" db="EMBL/GenBank/DDBJ databases">
        <title>ATOL: Assembling a taxonomically balanced genome-scale reconstruction of the evolutionary history of the Enterobacteriaceae.</title>
        <authorList>
            <person name="Plunkett G. III"/>
            <person name="Neeno-Eckwall E.C."/>
            <person name="Glasner J.D."/>
            <person name="Perna N.T."/>
        </authorList>
    </citation>
    <scope>NUCLEOTIDE SEQUENCE [LARGE SCALE GENOMIC DNA]</scope>
    <source>
        <strain evidence="8">ATCC 49490</strain>
    </source>
</reference>
<dbReference type="InterPro" id="IPR036271">
    <property type="entry name" value="Tet_transcr_reg_TetR-rel_C_sf"/>
</dbReference>
<dbReference type="InterPro" id="IPR009057">
    <property type="entry name" value="Homeodomain-like_sf"/>
</dbReference>
<feature type="DNA-binding region" description="H-T-H motif" evidence="5">
    <location>
        <begin position="33"/>
        <end position="52"/>
    </location>
</feature>
<dbReference type="InterPro" id="IPR001647">
    <property type="entry name" value="HTH_TetR"/>
</dbReference>
<dbReference type="GO" id="GO:0009410">
    <property type="term" value="P:response to xenobiotic stimulus"/>
    <property type="evidence" value="ECO:0007669"/>
    <property type="project" value="UniProtKB-ARBA"/>
</dbReference>
<evidence type="ECO:0000256" key="4">
    <source>
        <dbReference type="ARBA" id="ARBA00023163"/>
    </source>
</evidence>
<dbReference type="GO" id="GO:0003677">
    <property type="term" value="F:DNA binding"/>
    <property type="evidence" value="ECO:0007669"/>
    <property type="project" value="UniProtKB-UniRule"/>
</dbReference>
<dbReference type="InterPro" id="IPR050624">
    <property type="entry name" value="HTH-type_Tx_Regulator"/>
</dbReference>
<evidence type="ECO:0000256" key="1">
    <source>
        <dbReference type="ARBA" id="ARBA00022491"/>
    </source>
</evidence>
<dbReference type="SUPFAM" id="SSF48498">
    <property type="entry name" value="Tetracyclin repressor-like, C-terminal domain"/>
    <property type="match status" value="1"/>
</dbReference>
<keyword evidence="3 5" id="KW-0238">DNA-binding</keyword>
<dbReference type="EMBL" id="JMTB01000111">
    <property type="protein sequence ID" value="KFC00288.1"/>
    <property type="molecule type" value="Genomic_DNA"/>
</dbReference>
<dbReference type="NCBIfam" id="NF007430">
    <property type="entry name" value="PRK09975.1"/>
    <property type="match status" value="1"/>
</dbReference>
<evidence type="ECO:0000256" key="2">
    <source>
        <dbReference type="ARBA" id="ARBA00023015"/>
    </source>
</evidence>
<dbReference type="Pfam" id="PF08361">
    <property type="entry name" value="TetR_C_2"/>
    <property type="match status" value="1"/>
</dbReference>
<dbReference type="Gene3D" id="1.10.357.10">
    <property type="entry name" value="Tetracycline Repressor, domain 2"/>
    <property type="match status" value="1"/>
</dbReference>
<dbReference type="GO" id="GO:0045892">
    <property type="term" value="P:negative regulation of DNA-templated transcription"/>
    <property type="evidence" value="ECO:0007669"/>
    <property type="project" value="UniProtKB-ARBA"/>
</dbReference>
<dbReference type="GO" id="GO:0003700">
    <property type="term" value="F:DNA-binding transcription factor activity"/>
    <property type="evidence" value="ECO:0007669"/>
    <property type="project" value="UniProtKB-ARBA"/>
</dbReference>
<organism evidence="7 8">
    <name type="scientific">Trabulsiella guamensis ATCC 49490</name>
    <dbReference type="NCBI Taxonomy" id="1005994"/>
    <lineage>
        <taxon>Bacteria</taxon>
        <taxon>Pseudomonadati</taxon>
        <taxon>Pseudomonadota</taxon>
        <taxon>Gammaproteobacteria</taxon>
        <taxon>Enterobacterales</taxon>
        <taxon>Enterobacteriaceae</taxon>
        <taxon>Trabulsiella</taxon>
    </lineage>
</organism>
<gene>
    <name evidence="7" type="primary">envR</name>
    <name evidence="7" type="ORF">GTGU_03788</name>
</gene>
<evidence type="ECO:0000313" key="8">
    <source>
        <dbReference type="Proteomes" id="UP000028630"/>
    </source>
</evidence>
<evidence type="ECO:0000259" key="6">
    <source>
        <dbReference type="PROSITE" id="PS50977"/>
    </source>
</evidence>
<dbReference type="Proteomes" id="UP000028630">
    <property type="component" value="Unassembled WGS sequence"/>
</dbReference>
<dbReference type="eggNOG" id="COG1309">
    <property type="taxonomic scope" value="Bacteria"/>
</dbReference>
<evidence type="ECO:0000256" key="3">
    <source>
        <dbReference type="ARBA" id="ARBA00023125"/>
    </source>
</evidence>
<keyword evidence="8" id="KW-1185">Reference proteome</keyword>